<evidence type="ECO:0000313" key="6">
    <source>
        <dbReference type="EMBL" id="MEX1663758.1"/>
    </source>
</evidence>
<reference evidence="6 7" key="1">
    <citation type="journal article" date="2011" name="Int. J. Syst. Evol. Microbiol.">
        <title>Zhongshania antarctica gen. nov., sp. nov. and Zhongshania guokunii sp. nov., gammaproteobacteria respectively isolated from coastal attached (fast) ice and surface seawater of the Antarctic.</title>
        <authorList>
            <person name="Li H.J."/>
            <person name="Zhang X.Y."/>
            <person name="Chen C.X."/>
            <person name="Zhang Y.J."/>
            <person name="Gao Z.M."/>
            <person name="Yu Y."/>
            <person name="Chen X.L."/>
            <person name="Chen B."/>
            <person name="Zhang Y.Z."/>
        </authorList>
    </citation>
    <scope>NUCLEOTIDE SEQUENCE [LARGE SCALE GENOMIC DNA]</scope>
    <source>
        <strain evidence="6 7">15-R06ZXC-3</strain>
    </source>
</reference>
<evidence type="ECO:0000256" key="2">
    <source>
        <dbReference type="ARBA" id="ARBA00022695"/>
    </source>
</evidence>
<evidence type="ECO:0000256" key="3">
    <source>
        <dbReference type="ARBA" id="ARBA00022741"/>
    </source>
</evidence>
<dbReference type="SUPFAM" id="SSF81301">
    <property type="entry name" value="Nucleotidyltransferase"/>
    <property type="match status" value="1"/>
</dbReference>
<keyword evidence="7" id="KW-1185">Reference proteome</keyword>
<gene>
    <name evidence="6" type="ORF">AB4874_19490</name>
</gene>
<dbReference type="EMBL" id="JBFRYC010000029">
    <property type="protein sequence ID" value="MEX1663758.1"/>
    <property type="molecule type" value="Genomic_DNA"/>
</dbReference>
<keyword evidence="3" id="KW-0547">Nucleotide-binding</keyword>
<dbReference type="InterPro" id="IPR006116">
    <property type="entry name" value="NT_2-5OAS_ClassI-CCAase"/>
</dbReference>
<name>A0ABV3TQ79_9RHOB</name>
<dbReference type="RefSeq" id="WP_368393258.1">
    <property type="nucleotide sequence ID" value="NZ_JBFRYC010000029.1"/>
</dbReference>
<keyword evidence="2" id="KW-0548">Nucleotidyltransferase</keyword>
<accession>A0ABV3TQ79</accession>
<comment type="caution">
    <text evidence="6">The sequence shown here is derived from an EMBL/GenBank/DDBJ whole genome shotgun (WGS) entry which is preliminary data.</text>
</comment>
<dbReference type="CDD" id="cd05400">
    <property type="entry name" value="NT_2-5OAS_ClassI-CCAase"/>
    <property type="match status" value="1"/>
</dbReference>
<dbReference type="InterPro" id="IPR058909">
    <property type="entry name" value="CD_NTase_C"/>
</dbReference>
<dbReference type="Proteomes" id="UP001557465">
    <property type="component" value="Unassembled WGS sequence"/>
</dbReference>
<dbReference type="InterPro" id="IPR043519">
    <property type="entry name" value="NT_sf"/>
</dbReference>
<feature type="domain" description="cGAS/DncV-like nucleotidyltransferase C-terminal helical" evidence="5">
    <location>
        <begin position="177"/>
        <end position="290"/>
    </location>
</feature>
<dbReference type="Pfam" id="PF26305">
    <property type="entry name" value="CD_NTase_C"/>
    <property type="match status" value="1"/>
</dbReference>
<protein>
    <submittedName>
        <fullName evidence="6">Nucleotidyltransferase</fullName>
    </submittedName>
</protein>
<evidence type="ECO:0000313" key="7">
    <source>
        <dbReference type="Proteomes" id="UP001557465"/>
    </source>
</evidence>
<keyword evidence="1" id="KW-0808">Transferase</keyword>
<proteinExistence type="predicted"/>
<dbReference type="Gene3D" id="3.30.460.10">
    <property type="entry name" value="Beta Polymerase, domain 2"/>
    <property type="match status" value="1"/>
</dbReference>
<evidence type="ECO:0000256" key="1">
    <source>
        <dbReference type="ARBA" id="ARBA00022679"/>
    </source>
</evidence>
<evidence type="ECO:0000256" key="4">
    <source>
        <dbReference type="ARBA" id="ARBA00023118"/>
    </source>
</evidence>
<sequence length="294" mass="33721">MAVSEEQLATWAKQGSVTQSAATYQTIKAALEDTRAPFHNRSFDVFLQGSYGNDTNIYADSDVDIAIRLSSTVYSDTSELEANELQKYNGDFSLADYQLADFKADVLAWLRYKFGTSVEPGKKAIRIPANGTRRDADVLVCAKHLQYGKTREYYNDGIIFWTSDGVKIVNYPKQHLQNCTTKHQATYNRFKANVRVIKNMRNRMIDLGRLKDDVAPSYFLEGMLWNAPSQLFTGSYQATFENYINWLDDANHMDLTCANGIHWLLREGHPVCWRKDKFDTFRVAAVQYWNQPNK</sequence>
<evidence type="ECO:0000259" key="5">
    <source>
        <dbReference type="Pfam" id="PF26305"/>
    </source>
</evidence>
<organism evidence="6 7">
    <name type="scientific">Thioclava arctica</name>
    <dbReference type="NCBI Taxonomy" id="3238301"/>
    <lineage>
        <taxon>Bacteria</taxon>
        <taxon>Pseudomonadati</taxon>
        <taxon>Pseudomonadota</taxon>
        <taxon>Alphaproteobacteria</taxon>
        <taxon>Rhodobacterales</taxon>
        <taxon>Paracoccaceae</taxon>
        <taxon>Thioclava</taxon>
    </lineage>
</organism>
<keyword evidence="4" id="KW-0051">Antiviral defense</keyword>